<dbReference type="InterPro" id="IPR006058">
    <property type="entry name" value="2Fe2S_fd_BS"/>
</dbReference>
<dbReference type="PROSITE" id="PS51085">
    <property type="entry name" value="2FE2S_FER_2"/>
    <property type="match status" value="1"/>
</dbReference>
<feature type="domain" description="2Fe-2S ferredoxin-type" evidence="4">
    <location>
        <begin position="73"/>
        <end position="139"/>
    </location>
</feature>
<evidence type="ECO:0000256" key="2">
    <source>
        <dbReference type="ARBA" id="ARBA00023014"/>
    </source>
</evidence>
<keyword evidence="3" id="KW-0732">Signal</keyword>
<reference evidence="5 6" key="1">
    <citation type="submission" date="2024-10" db="EMBL/GenBank/DDBJ databases">
        <title>Updated reference genomes for cyclostephanoid diatoms.</title>
        <authorList>
            <person name="Roberts W.R."/>
            <person name="Alverson A.J."/>
        </authorList>
    </citation>
    <scope>NUCLEOTIDE SEQUENCE [LARGE SCALE GENOMIC DNA]</scope>
    <source>
        <strain evidence="5 6">AJA232-27</strain>
    </source>
</reference>
<feature type="chain" id="PRO_5044888951" description="2Fe-2S ferredoxin-type domain-containing protein" evidence="3">
    <location>
        <begin position="22"/>
        <end position="139"/>
    </location>
</feature>
<keyword evidence="1" id="KW-0408">Iron</keyword>
<dbReference type="Gene3D" id="3.10.20.30">
    <property type="match status" value="1"/>
</dbReference>
<accession>A0ABD3MVR9</accession>
<evidence type="ECO:0000256" key="3">
    <source>
        <dbReference type="SAM" id="SignalP"/>
    </source>
</evidence>
<dbReference type="InterPro" id="IPR012675">
    <property type="entry name" value="Beta-grasp_dom_sf"/>
</dbReference>
<comment type="caution">
    <text evidence="5">The sequence shown here is derived from an EMBL/GenBank/DDBJ whole genome shotgun (WGS) entry which is preliminary data.</text>
</comment>
<organism evidence="5 6">
    <name type="scientific">Discostella pseudostelligera</name>
    <dbReference type="NCBI Taxonomy" id="259834"/>
    <lineage>
        <taxon>Eukaryota</taxon>
        <taxon>Sar</taxon>
        <taxon>Stramenopiles</taxon>
        <taxon>Ochrophyta</taxon>
        <taxon>Bacillariophyta</taxon>
        <taxon>Coscinodiscophyceae</taxon>
        <taxon>Thalassiosirophycidae</taxon>
        <taxon>Stephanodiscales</taxon>
        <taxon>Stephanodiscaceae</taxon>
        <taxon>Discostella</taxon>
    </lineage>
</organism>
<keyword evidence="2" id="KW-0411">Iron-sulfur</keyword>
<proteinExistence type="predicted"/>
<dbReference type="InterPro" id="IPR036010">
    <property type="entry name" value="2Fe-2S_ferredoxin-like_sf"/>
</dbReference>
<protein>
    <recommendedName>
        <fullName evidence="4">2Fe-2S ferredoxin-type domain-containing protein</fullName>
    </recommendedName>
</protein>
<dbReference type="InterPro" id="IPR001041">
    <property type="entry name" value="2Fe-2S_ferredoxin-type"/>
</dbReference>
<evidence type="ECO:0000256" key="1">
    <source>
        <dbReference type="ARBA" id="ARBA00022714"/>
    </source>
</evidence>
<dbReference type="PROSITE" id="PS00197">
    <property type="entry name" value="2FE2S_FER_1"/>
    <property type="match status" value="1"/>
</dbReference>
<evidence type="ECO:0000259" key="4">
    <source>
        <dbReference type="PROSITE" id="PS51085"/>
    </source>
</evidence>
<dbReference type="Proteomes" id="UP001530293">
    <property type="component" value="Unassembled WGS sequence"/>
</dbReference>
<keyword evidence="1" id="KW-0479">Metal-binding</keyword>
<dbReference type="GO" id="GO:0051537">
    <property type="term" value="F:2 iron, 2 sulfur cluster binding"/>
    <property type="evidence" value="ECO:0007669"/>
    <property type="project" value="UniProtKB-KW"/>
</dbReference>
<evidence type="ECO:0000313" key="6">
    <source>
        <dbReference type="Proteomes" id="UP001530293"/>
    </source>
</evidence>
<evidence type="ECO:0000313" key="5">
    <source>
        <dbReference type="EMBL" id="KAL3768033.1"/>
    </source>
</evidence>
<dbReference type="Pfam" id="PF00111">
    <property type="entry name" value="Fer2"/>
    <property type="match status" value="1"/>
</dbReference>
<dbReference type="AlphaFoldDB" id="A0ABD3MVR9"/>
<gene>
    <name evidence="5" type="ORF">ACHAWU_005491</name>
</gene>
<keyword evidence="6" id="KW-1185">Reference proteome</keyword>
<dbReference type="SUPFAM" id="SSF54292">
    <property type="entry name" value="2Fe-2S ferredoxin-like"/>
    <property type="match status" value="1"/>
</dbReference>
<feature type="signal peptide" evidence="3">
    <location>
        <begin position="1"/>
        <end position="21"/>
    </location>
</feature>
<name>A0ABD3MVR9_9STRA</name>
<keyword evidence="1" id="KW-0001">2Fe-2S</keyword>
<sequence>MVATPKLAVILVMMMAYPSSAFQASSSSTKNTMNTRIPTQIDLFGNAMKNAFSNDDSLGKREDAGLKKGPNVSDVTVNGTPVKAVAGQKVSQVMAAARVKINYSCKKGDCGTCELLMNGRNEKACTSVIPRGKCTIQTY</sequence>
<dbReference type="EMBL" id="JALLBG020000070">
    <property type="protein sequence ID" value="KAL3768033.1"/>
    <property type="molecule type" value="Genomic_DNA"/>
</dbReference>